<dbReference type="InterPro" id="IPR050742">
    <property type="entry name" value="Helicase_Restrict-Modif_Enz"/>
</dbReference>
<feature type="domain" description="Helicase ATP-binding" evidence="2">
    <location>
        <begin position="64"/>
        <end position="273"/>
    </location>
</feature>
<evidence type="ECO:0000259" key="2">
    <source>
        <dbReference type="SMART" id="SM00487"/>
    </source>
</evidence>
<dbReference type="Pfam" id="PF04851">
    <property type="entry name" value="ResIII"/>
    <property type="match status" value="1"/>
</dbReference>
<organism evidence="3 4">
    <name type="scientific">Candidatus Magnetaquiglobus chichijimensis</name>
    <dbReference type="NCBI Taxonomy" id="3141448"/>
    <lineage>
        <taxon>Bacteria</taxon>
        <taxon>Pseudomonadati</taxon>
        <taxon>Pseudomonadota</taxon>
        <taxon>Magnetococcia</taxon>
        <taxon>Magnetococcales</taxon>
        <taxon>Candidatus Magnetaquicoccaceae</taxon>
        <taxon>Candidatus Magnetaquiglobus</taxon>
    </lineage>
</organism>
<name>A0ABQ0C886_9PROT</name>
<dbReference type="PANTHER" id="PTHR47396">
    <property type="entry name" value="TYPE I RESTRICTION ENZYME ECOKI R PROTEIN"/>
    <property type="match status" value="1"/>
</dbReference>
<protein>
    <recommendedName>
        <fullName evidence="2">Helicase ATP-binding domain-containing protein</fullName>
    </recommendedName>
</protein>
<dbReference type="InterPro" id="IPR045572">
    <property type="entry name" value="RE_endonuc_C"/>
</dbReference>
<dbReference type="PANTHER" id="PTHR47396:SF1">
    <property type="entry name" value="ATP-DEPENDENT HELICASE IRC3-RELATED"/>
    <property type="match status" value="1"/>
</dbReference>
<dbReference type="Pfam" id="PF19778">
    <property type="entry name" value="RE_endonuc"/>
    <property type="match status" value="1"/>
</dbReference>
<dbReference type="RefSeq" id="WP_420904813.1">
    <property type="nucleotide sequence ID" value="NZ_BAAFGK010000004.1"/>
</dbReference>
<dbReference type="InterPro" id="IPR006935">
    <property type="entry name" value="Helicase/UvrB_N"/>
</dbReference>
<dbReference type="SUPFAM" id="SSF52540">
    <property type="entry name" value="P-loop containing nucleoside triphosphate hydrolases"/>
    <property type="match status" value="2"/>
</dbReference>
<gene>
    <name evidence="3" type="ORF">SIID45300_01427</name>
</gene>
<proteinExistence type="predicted"/>
<accession>A0ABQ0C886</accession>
<dbReference type="SMART" id="SM00487">
    <property type="entry name" value="DEXDc"/>
    <property type="match status" value="1"/>
</dbReference>
<reference evidence="3 4" key="1">
    <citation type="submission" date="2024-09" db="EMBL/GenBank/DDBJ databases">
        <title>Draft genome sequence of Candidatus Magnetaquicoccaceae bacterium FCR-1.</title>
        <authorList>
            <person name="Shimoshige H."/>
            <person name="Shimamura S."/>
            <person name="Taoka A."/>
            <person name="Kobayashi H."/>
            <person name="Maekawa T."/>
        </authorList>
    </citation>
    <scope>NUCLEOTIDE SEQUENCE [LARGE SCALE GENOMIC DNA]</scope>
    <source>
        <strain evidence="3 4">FCR-1</strain>
    </source>
</reference>
<evidence type="ECO:0000313" key="3">
    <source>
        <dbReference type="EMBL" id="GAB0057106.1"/>
    </source>
</evidence>
<dbReference type="EMBL" id="BAAFGK010000004">
    <property type="protein sequence ID" value="GAB0057106.1"/>
    <property type="molecule type" value="Genomic_DNA"/>
</dbReference>
<keyword evidence="4" id="KW-1185">Reference proteome</keyword>
<dbReference type="InterPro" id="IPR027417">
    <property type="entry name" value="P-loop_NTPase"/>
</dbReference>
<dbReference type="Proteomes" id="UP001628193">
    <property type="component" value="Unassembled WGS sequence"/>
</dbReference>
<feature type="coiled-coil region" evidence="1">
    <location>
        <begin position="470"/>
        <end position="497"/>
    </location>
</feature>
<evidence type="ECO:0000313" key="4">
    <source>
        <dbReference type="Proteomes" id="UP001628193"/>
    </source>
</evidence>
<sequence>MKLHFEPDLDYQLAAIEAVCDLFRGQEACRTEFTVSHGGSLHMAGNRLEELGVGNRLLLADEVLLANLRAVQLRNGLPPSDTLASGDFTVEMETGTGKTYVYLRTLFELHKRYGFTKFVIVVPSVAIKEGVYKSLQIMADHFRGLYANTPFDYFLYDSGKLGQVRHFATSPHIQIMVVTVGAINKKEVNNLYKETEKTNDERPIDLIRATCPIVIVDEPQSVDGGLEGQGKKALDEMHPLCTLRYSATHVDKHHMLYRLNPVDAYERKLVKQIEVASLEVQGGHNTPYIRFVETGNKRGIVARVELDCQQGDRVRRMVKSVKAGDDLERISGRSIHAGCLVQNIGCKAGEEFLELANLERPLRLGEAVGDVDPDILKRQMIRRTIEEHLDKELRLLPQEIKVLSLFFIDAVEHYRAGPDVASKKGKYAVMFEEEYRRAIAKPKYHTLFQEVDIRTLPEEVHKGYFSIDKKERWADTAENNQANRDNAERAYNLIMKEKERLLSFETPLKFIFSHSALREGWDNPNVFQICVLRDMGTEMKRRQTIGRGLRLCVNQQGERLRGFDVNTLTVIASESYEQFAKTLQKEIEEETGIRFGMVEPHAFVTIPVAGTAGQIAPMGIEASTRLWHHLVETGHLDGRGTIQDSLRTAIQTGTLHLPEPFAASLPQVRELLGKLAGKLAIKNADERISIKTRQTILHGEAFRALWNRIKHKTTYRVAFDNARLLDDCTRAIQEAPPVIPARMRFRKADLTIGKGGVAAVETAQAAPVGIDEPPFELPDLLTVLQDQTQLTRKSIVQILTSSGRLEDFRRNPQQFLELASESIQRAKRLALVNGIRYQRIGADHYFAQELFEQEELTGYIKEMLRDTHKSVYEHVVYDSSVERSFAEQLETNEAIRVYAKLPGWFKVPTPLGSYNPDWAILVDKDGDERLYFVVETKGGLFQDDLRHQERARMACGKAHFQALATDDNPAVYHVATSVDDLMAHVIASGTTISSPGTK</sequence>
<comment type="caution">
    <text evidence="3">The sequence shown here is derived from an EMBL/GenBank/DDBJ whole genome shotgun (WGS) entry which is preliminary data.</text>
</comment>
<dbReference type="InterPro" id="IPR014001">
    <property type="entry name" value="Helicase_ATP-bd"/>
</dbReference>
<keyword evidence="1" id="KW-0175">Coiled coil</keyword>
<evidence type="ECO:0000256" key="1">
    <source>
        <dbReference type="SAM" id="Coils"/>
    </source>
</evidence>
<dbReference type="Gene3D" id="3.40.50.300">
    <property type="entry name" value="P-loop containing nucleotide triphosphate hydrolases"/>
    <property type="match status" value="2"/>
</dbReference>